<comment type="similarity">
    <text evidence="1">Belongs to the UPF0045 family.</text>
</comment>
<protein>
    <recommendedName>
        <fullName evidence="2">Thiamine-binding protein domain-containing protein</fullName>
    </recommendedName>
</protein>
<evidence type="ECO:0000259" key="2">
    <source>
        <dbReference type="Pfam" id="PF01910"/>
    </source>
</evidence>
<organism evidence="3 4">
    <name type="scientific">Neomoorella stamsii</name>
    <dbReference type="NCBI Taxonomy" id="1266720"/>
    <lineage>
        <taxon>Bacteria</taxon>
        <taxon>Bacillati</taxon>
        <taxon>Bacillota</taxon>
        <taxon>Clostridia</taxon>
        <taxon>Neomoorellales</taxon>
        <taxon>Neomoorellaceae</taxon>
        <taxon>Neomoorella</taxon>
    </lineage>
</organism>
<accession>A0A9X7P6C2</accession>
<dbReference type="AlphaFoldDB" id="A0A9X7P6C2"/>
<comment type="caution">
    <text evidence="3">The sequence shown here is derived from an EMBL/GenBank/DDBJ whole genome shotgun (WGS) entry which is preliminary data.</text>
</comment>
<dbReference type="PANTHER" id="PTHR33777:SF1">
    <property type="entry name" value="UPF0045 PROTEIN ECM15"/>
    <property type="match status" value="1"/>
</dbReference>
<dbReference type="PANTHER" id="PTHR33777">
    <property type="entry name" value="UPF0045 PROTEIN ECM15"/>
    <property type="match status" value="1"/>
</dbReference>
<dbReference type="Pfam" id="PF01910">
    <property type="entry name" value="Thiamine_BP"/>
    <property type="match status" value="1"/>
</dbReference>
<dbReference type="InterPro" id="IPR051614">
    <property type="entry name" value="UPF0045_domain"/>
</dbReference>
<name>A0A9X7P6C2_9FIRM</name>
<feature type="domain" description="Thiamine-binding protein" evidence="2">
    <location>
        <begin position="5"/>
        <end position="96"/>
    </location>
</feature>
<dbReference type="InterPro" id="IPR002767">
    <property type="entry name" value="Thiamine_BP"/>
</dbReference>
<proteinExistence type="inferred from homology"/>
<evidence type="ECO:0000256" key="1">
    <source>
        <dbReference type="ARBA" id="ARBA00010272"/>
    </source>
</evidence>
<keyword evidence="4" id="KW-1185">Reference proteome</keyword>
<dbReference type="EMBL" id="PVXL01000042">
    <property type="protein sequence ID" value="PRR73070.1"/>
    <property type="molecule type" value="Genomic_DNA"/>
</dbReference>
<dbReference type="NCBIfam" id="TIGR00106">
    <property type="entry name" value="MTH1187 family thiamine-binding protein"/>
    <property type="match status" value="1"/>
</dbReference>
<dbReference type="RefSeq" id="WP_054936857.1">
    <property type="nucleotide sequence ID" value="NZ_PVXL01000042.1"/>
</dbReference>
<dbReference type="SUPFAM" id="SSF89957">
    <property type="entry name" value="MTH1187/YkoF-like"/>
    <property type="match status" value="1"/>
</dbReference>
<evidence type="ECO:0000313" key="4">
    <source>
        <dbReference type="Proteomes" id="UP000239430"/>
    </source>
</evidence>
<dbReference type="InterPro" id="IPR029756">
    <property type="entry name" value="MTH1187/YkoF-like"/>
</dbReference>
<evidence type="ECO:0000313" key="3">
    <source>
        <dbReference type="EMBL" id="PRR73070.1"/>
    </source>
</evidence>
<dbReference type="GO" id="GO:0005829">
    <property type="term" value="C:cytosol"/>
    <property type="evidence" value="ECO:0007669"/>
    <property type="project" value="TreeGrafter"/>
</dbReference>
<gene>
    <name evidence="3" type="ORF">MOST_14340</name>
</gene>
<dbReference type="Gene3D" id="3.30.70.930">
    <property type="match status" value="1"/>
</dbReference>
<reference evidence="3 4" key="1">
    <citation type="submission" date="2018-03" db="EMBL/GenBank/DDBJ databases">
        <title>Genome sequence of Moorella stamsii DSM 26217.</title>
        <authorList>
            <person name="Poehlein A."/>
            <person name="Daniel R."/>
        </authorList>
    </citation>
    <scope>NUCLEOTIDE SEQUENCE [LARGE SCALE GENOMIC DNA]</scope>
    <source>
        <strain evidence="4">DSM 26217</strain>
    </source>
</reference>
<sequence>MAVLEVVIAPLGTGSTSISQYVADAHRVLQETPGIKYQLTPMGTIIEGELEVLFPLLQRLHEIPFEKGARRSMTIIRIDDRRDKVLTMEGKVKSVEEKLETIKQLR</sequence>
<dbReference type="Proteomes" id="UP000239430">
    <property type="component" value="Unassembled WGS sequence"/>
</dbReference>